<evidence type="ECO:0000313" key="3">
    <source>
        <dbReference type="Proteomes" id="UP000517916"/>
    </source>
</evidence>
<dbReference type="GO" id="GO:0016787">
    <property type="term" value="F:hydrolase activity"/>
    <property type="evidence" value="ECO:0007669"/>
    <property type="project" value="UniProtKB-KW"/>
</dbReference>
<dbReference type="Gene3D" id="2.30.40.10">
    <property type="entry name" value="Urease, subunit C, domain 1"/>
    <property type="match status" value="1"/>
</dbReference>
<dbReference type="InterPro" id="IPR032466">
    <property type="entry name" value="Metal_Hydrolase"/>
</dbReference>
<evidence type="ECO:0000313" key="2">
    <source>
        <dbReference type="EMBL" id="MBA8930985.1"/>
    </source>
</evidence>
<dbReference type="PANTHER" id="PTHR32027:SF9">
    <property type="entry name" value="BLL3847 PROTEIN"/>
    <property type="match status" value="1"/>
</dbReference>
<gene>
    <name evidence="2" type="ORF">BC739_008232</name>
</gene>
<sequence length="336" mass="35363">MNSELLIRSVRPWPSTADTPPLDVHCRDGEILAMAPNLTCPPGAEQVDGRGGVLLPAFTDAHARLDSVEDLRAAVSAGATLIRWHVPLDRVRAALSARDEVSGLAEVQVVASPVNGVLREEDGLDRLDAALAAGADVVGGVNPAGVDRDPVRHLDIVFGLAEKYQRGVDLVLTDPGELGLFELELVCERTAALGLGGRVAVSRCTALSIVDEVPRGRLLDQLAENEVGVIGVDESLPLRELRQAGVRVGLGGGADLLERAWRLADRVGYTTDNLVEMCVDAASRGGAAVLGERDPGRGLVEGDRADLVVLPSSTVVAAATERPVRTLVVHRGRVVA</sequence>
<proteinExistence type="predicted"/>
<evidence type="ECO:0000259" key="1">
    <source>
        <dbReference type="Pfam" id="PF07969"/>
    </source>
</evidence>
<dbReference type="RefSeq" id="WP_182840182.1">
    <property type="nucleotide sequence ID" value="NZ_BAAABQ010000087.1"/>
</dbReference>
<dbReference type="InterPro" id="IPR011059">
    <property type="entry name" value="Metal-dep_hydrolase_composite"/>
</dbReference>
<dbReference type="SUPFAM" id="SSF51338">
    <property type="entry name" value="Composite domain of metallo-dependent hydrolases"/>
    <property type="match status" value="1"/>
</dbReference>
<dbReference type="Proteomes" id="UP000517916">
    <property type="component" value="Unassembled WGS sequence"/>
</dbReference>
<accession>A0ABR6BVP7</accession>
<organism evidence="2 3">
    <name type="scientific">Kutzneria viridogrisea</name>
    <dbReference type="NCBI Taxonomy" id="47990"/>
    <lineage>
        <taxon>Bacteria</taxon>
        <taxon>Bacillati</taxon>
        <taxon>Actinomycetota</taxon>
        <taxon>Actinomycetes</taxon>
        <taxon>Pseudonocardiales</taxon>
        <taxon>Pseudonocardiaceae</taxon>
        <taxon>Kutzneria</taxon>
    </lineage>
</organism>
<dbReference type="EMBL" id="JACJID010000008">
    <property type="protein sequence ID" value="MBA8930985.1"/>
    <property type="molecule type" value="Genomic_DNA"/>
</dbReference>
<dbReference type="InterPro" id="IPR013108">
    <property type="entry name" value="Amidohydro_3"/>
</dbReference>
<dbReference type="SUPFAM" id="SSF51556">
    <property type="entry name" value="Metallo-dependent hydrolases"/>
    <property type="match status" value="1"/>
</dbReference>
<dbReference type="InterPro" id="IPR052349">
    <property type="entry name" value="Metallo-hydrolase_Enzymes"/>
</dbReference>
<feature type="domain" description="Amidohydrolase 3" evidence="1">
    <location>
        <begin position="123"/>
        <end position="336"/>
    </location>
</feature>
<comment type="caution">
    <text evidence="2">The sequence shown here is derived from an EMBL/GenBank/DDBJ whole genome shotgun (WGS) entry which is preliminary data.</text>
</comment>
<keyword evidence="2" id="KW-0378">Hydrolase</keyword>
<keyword evidence="3" id="KW-1185">Reference proteome</keyword>
<reference evidence="2 3" key="1">
    <citation type="submission" date="2020-08" db="EMBL/GenBank/DDBJ databases">
        <title>Genomic Encyclopedia of Archaeal and Bacterial Type Strains, Phase II (KMG-II): from individual species to whole genera.</title>
        <authorList>
            <person name="Goeker M."/>
        </authorList>
    </citation>
    <scope>NUCLEOTIDE SEQUENCE [LARGE SCALE GENOMIC DNA]</scope>
    <source>
        <strain evidence="2 3">DSM 43850</strain>
    </source>
</reference>
<dbReference type="Pfam" id="PF07969">
    <property type="entry name" value="Amidohydro_3"/>
    <property type="match status" value="1"/>
</dbReference>
<dbReference type="Gene3D" id="3.20.20.140">
    <property type="entry name" value="Metal-dependent hydrolases"/>
    <property type="match status" value="1"/>
</dbReference>
<dbReference type="PANTHER" id="PTHR32027">
    <property type="entry name" value="CYTOSINE DEAMINASE"/>
    <property type="match status" value="1"/>
</dbReference>
<name>A0ABR6BVP7_9PSEU</name>
<protein>
    <submittedName>
        <fullName evidence="2">Cytosine/adenosine deaminase-related metal-dependent hydrolase</fullName>
    </submittedName>
</protein>